<name>A0A915CQ34_9BILA</name>
<accession>A0A915CQ34</accession>
<reference evidence="2" key="1">
    <citation type="submission" date="2022-11" db="UniProtKB">
        <authorList>
            <consortium name="WormBaseParasite"/>
        </authorList>
    </citation>
    <scope>IDENTIFICATION</scope>
</reference>
<keyword evidence="1" id="KW-1185">Reference proteome</keyword>
<dbReference type="Proteomes" id="UP000887574">
    <property type="component" value="Unplaced"/>
</dbReference>
<evidence type="ECO:0000313" key="1">
    <source>
        <dbReference type="Proteomes" id="UP000887574"/>
    </source>
</evidence>
<organism evidence="1 2">
    <name type="scientific">Ditylenchus dipsaci</name>
    <dbReference type="NCBI Taxonomy" id="166011"/>
    <lineage>
        <taxon>Eukaryota</taxon>
        <taxon>Metazoa</taxon>
        <taxon>Ecdysozoa</taxon>
        <taxon>Nematoda</taxon>
        <taxon>Chromadorea</taxon>
        <taxon>Rhabditida</taxon>
        <taxon>Tylenchina</taxon>
        <taxon>Tylenchomorpha</taxon>
        <taxon>Sphaerularioidea</taxon>
        <taxon>Anguinidae</taxon>
        <taxon>Anguininae</taxon>
        <taxon>Ditylenchus</taxon>
    </lineage>
</organism>
<proteinExistence type="predicted"/>
<sequence length="181" mass="21212">MQILSWITLELHRRRTSNGRKAPKLNAFDMDKYGIGTAYVPEKDLLSKLADLKQRLYILQKRITIRKEEVARRKLRSATVRTMLNHGKTPLVGNIEAEQSKAYWSTIIGRSKPYRPNNELEEWLTHVDQTTEEQTIDESADKILWRQVLKKTKPWKAPGPDGIPNYLWKNFQVQHMHYTTG</sequence>
<dbReference type="WBParaSite" id="jg11001">
    <property type="protein sequence ID" value="jg11001"/>
    <property type="gene ID" value="jg11001"/>
</dbReference>
<evidence type="ECO:0000313" key="2">
    <source>
        <dbReference type="WBParaSite" id="jg11001"/>
    </source>
</evidence>
<dbReference type="AlphaFoldDB" id="A0A915CQ34"/>
<protein>
    <submittedName>
        <fullName evidence="2">Uncharacterized protein</fullName>
    </submittedName>
</protein>